<proteinExistence type="predicted"/>
<gene>
    <name evidence="1" type="ORF">Pcinc_035368</name>
</gene>
<comment type="caution">
    <text evidence="1">The sequence shown here is derived from an EMBL/GenBank/DDBJ whole genome shotgun (WGS) entry which is preliminary data.</text>
</comment>
<accession>A0AAE1BWQ8</accession>
<dbReference type="EMBL" id="JAWQEG010005309">
    <property type="protein sequence ID" value="KAK3858442.1"/>
    <property type="molecule type" value="Genomic_DNA"/>
</dbReference>
<evidence type="ECO:0000313" key="2">
    <source>
        <dbReference type="Proteomes" id="UP001286313"/>
    </source>
</evidence>
<protein>
    <submittedName>
        <fullName evidence="1">Uncharacterized protein</fullName>
    </submittedName>
</protein>
<keyword evidence="2" id="KW-1185">Reference proteome</keyword>
<dbReference type="AlphaFoldDB" id="A0AAE1BWQ8"/>
<reference evidence="1" key="1">
    <citation type="submission" date="2023-10" db="EMBL/GenBank/DDBJ databases">
        <title>Genome assemblies of two species of porcelain crab, Petrolisthes cinctipes and Petrolisthes manimaculis (Anomura: Porcellanidae).</title>
        <authorList>
            <person name="Angst P."/>
        </authorList>
    </citation>
    <scope>NUCLEOTIDE SEQUENCE</scope>
    <source>
        <strain evidence="1">PB745_01</strain>
        <tissue evidence="1">Gill</tissue>
    </source>
</reference>
<evidence type="ECO:0000313" key="1">
    <source>
        <dbReference type="EMBL" id="KAK3858442.1"/>
    </source>
</evidence>
<dbReference type="Proteomes" id="UP001286313">
    <property type="component" value="Unassembled WGS sequence"/>
</dbReference>
<organism evidence="1 2">
    <name type="scientific">Petrolisthes cinctipes</name>
    <name type="common">Flat porcelain crab</name>
    <dbReference type="NCBI Taxonomy" id="88211"/>
    <lineage>
        <taxon>Eukaryota</taxon>
        <taxon>Metazoa</taxon>
        <taxon>Ecdysozoa</taxon>
        <taxon>Arthropoda</taxon>
        <taxon>Crustacea</taxon>
        <taxon>Multicrustacea</taxon>
        <taxon>Malacostraca</taxon>
        <taxon>Eumalacostraca</taxon>
        <taxon>Eucarida</taxon>
        <taxon>Decapoda</taxon>
        <taxon>Pleocyemata</taxon>
        <taxon>Anomura</taxon>
        <taxon>Galatheoidea</taxon>
        <taxon>Porcellanidae</taxon>
        <taxon>Petrolisthes</taxon>
    </lineage>
</organism>
<sequence length="92" mass="10180">MTALHLPTAPNVPQEIEVRKYDGRFSEYRENSEHILSVSISWVTADRLQASAHPLFVPLQLPHPIALPPTPSLCPPPKVPRIVVPKSVVPGF</sequence>
<name>A0AAE1BWQ8_PETCI</name>